<feature type="region of interest" description="Disordered" evidence="5">
    <location>
        <begin position="477"/>
        <end position="511"/>
    </location>
</feature>
<dbReference type="SMART" id="SM00292">
    <property type="entry name" value="BRCT"/>
    <property type="match status" value="1"/>
</dbReference>
<dbReference type="GO" id="GO:0030687">
    <property type="term" value="C:preribosome, large subunit precursor"/>
    <property type="evidence" value="ECO:0007669"/>
    <property type="project" value="UniProtKB-UniRule"/>
</dbReference>
<feature type="domain" description="BRCT" evidence="6">
    <location>
        <begin position="316"/>
        <end position="408"/>
    </location>
</feature>
<accession>A0A0X3NHP9</accession>
<comment type="similarity">
    <text evidence="4">Belongs to the pescadillo family.</text>
</comment>
<dbReference type="PANTHER" id="PTHR12221">
    <property type="entry name" value="PESCADILLO - RELATED"/>
    <property type="match status" value="1"/>
</dbReference>
<dbReference type="HAMAP" id="MF_03028">
    <property type="entry name" value="Pescadillo"/>
    <property type="match status" value="1"/>
</dbReference>
<dbReference type="Gene3D" id="3.40.50.10190">
    <property type="entry name" value="BRCT domain"/>
    <property type="match status" value="1"/>
</dbReference>
<name>A0A0X3NHP9_SCHSO</name>
<feature type="compositionally biased region" description="Polar residues" evidence="5">
    <location>
        <begin position="575"/>
        <end position="584"/>
    </location>
</feature>
<proteinExistence type="inferred from homology"/>
<comment type="function">
    <text evidence="4">Required for maturation of ribosomal RNAs and formation of the large ribosomal subunit.</text>
</comment>
<dbReference type="GO" id="GO:0005654">
    <property type="term" value="C:nucleoplasm"/>
    <property type="evidence" value="ECO:0007669"/>
    <property type="project" value="UniProtKB-SubCell"/>
</dbReference>
<evidence type="ECO:0000256" key="3">
    <source>
        <dbReference type="ARBA" id="ARBA00023242"/>
    </source>
</evidence>
<dbReference type="GO" id="GO:0003723">
    <property type="term" value="F:RNA binding"/>
    <property type="evidence" value="ECO:0007669"/>
    <property type="project" value="TreeGrafter"/>
</dbReference>
<gene>
    <name evidence="7" type="primary">PESC</name>
    <name evidence="7" type="ORF">TR155702</name>
</gene>
<dbReference type="FunFam" id="3.40.50.10190:FF:000002">
    <property type="entry name" value="Pescadillo homolog"/>
    <property type="match status" value="1"/>
</dbReference>
<dbReference type="PANTHER" id="PTHR12221:SF6">
    <property type="entry name" value="PESCADILLO HOMOLOG"/>
    <property type="match status" value="1"/>
</dbReference>
<comment type="subcellular location">
    <subcellularLocation>
        <location evidence="4">Nucleus</location>
        <location evidence="4">Nucleolus</location>
    </subcellularLocation>
    <subcellularLocation>
        <location evidence="4">Nucleus</location>
        <location evidence="4">Nucleoplasm</location>
    </subcellularLocation>
</comment>
<protein>
    <recommendedName>
        <fullName evidence="4">Pescadillo homolog</fullName>
    </recommendedName>
</protein>
<dbReference type="CDD" id="cd17709">
    <property type="entry name" value="BRCT_pescadillo_like"/>
    <property type="match status" value="1"/>
</dbReference>
<dbReference type="GO" id="GO:0043021">
    <property type="term" value="F:ribonucleoprotein complex binding"/>
    <property type="evidence" value="ECO:0007669"/>
    <property type="project" value="UniProtKB-UniRule"/>
</dbReference>
<evidence type="ECO:0000313" key="7">
    <source>
        <dbReference type="EMBL" id="JAP39115.1"/>
    </source>
</evidence>
<organism evidence="7">
    <name type="scientific">Schistocephalus solidus</name>
    <name type="common">Tapeworm</name>
    <dbReference type="NCBI Taxonomy" id="70667"/>
    <lineage>
        <taxon>Eukaryota</taxon>
        <taxon>Metazoa</taxon>
        <taxon>Spiralia</taxon>
        <taxon>Lophotrochozoa</taxon>
        <taxon>Platyhelminthes</taxon>
        <taxon>Cestoda</taxon>
        <taxon>Eucestoda</taxon>
        <taxon>Diphyllobothriidea</taxon>
        <taxon>Diphyllobothriidae</taxon>
        <taxon>Schistocephalus</taxon>
    </lineage>
</organism>
<dbReference type="InterPro" id="IPR001357">
    <property type="entry name" value="BRCT_dom"/>
</dbReference>
<dbReference type="SUPFAM" id="SSF52113">
    <property type="entry name" value="BRCT domain"/>
    <property type="match status" value="1"/>
</dbReference>
<evidence type="ECO:0000256" key="4">
    <source>
        <dbReference type="HAMAP-Rule" id="MF_03028"/>
    </source>
</evidence>
<keyword evidence="1 4" id="KW-0690">Ribosome biogenesis</keyword>
<dbReference type="GO" id="GO:0000466">
    <property type="term" value="P:maturation of 5.8S rRNA from tricistronic rRNA transcript (SSU-rRNA, 5.8S rRNA, LSU-rRNA)"/>
    <property type="evidence" value="ECO:0007669"/>
    <property type="project" value="UniProtKB-UniRule"/>
</dbReference>
<dbReference type="EMBL" id="GEEE01024110">
    <property type="protein sequence ID" value="JAP39115.1"/>
    <property type="molecule type" value="Transcribed_RNA"/>
</dbReference>
<evidence type="ECO:0000256" key="2">
    <source>
        <dbReference type="ARBA" id="ARBA00022552"/>
    </source>
</evidence>
<evidence type="ECO:0000259" key="6">
    <source>
        <dbReference type="PROSITE" id="PS50172"/>
    </source>
</evidence>
<dbReference type="GO" id="GO:0070545">
    <property type="term" value="C:PeBoW complex"/>
    <property type="evidence" value="ECO:0007669"/>
    <property type="project" value="TreeGrafter"/>
</dbReference>
<keyword evidence="2 4" id="KW-0698">rRNA processing</keyword>
<dbReference type="InterPro" id="IPR010613">
    <property type="entry name" value="PES"/>
</dbReference>
<dbReference type="GO" id="GO:0000463">
    <property type="term" value="P:maturation of LSU-rRNA from tricistronic rRNA transcript (SSU-rRNA, 5.8S rRNA, LSU-rRNA)"/>
    <property type="evidence" value="ECO:0007669"/>
    <property type="project" value="UniProtKB-UniRule"/>
</dbReference>
<feature type="region of interest" description="Disordered" evidence="5">
    <location>
        <begin position="574"/>
        <end position="602"/>
    </location>
</feature>
<feature type="compositionally biased region" description="Basic and acidic residues" evidence="5">
    <location>
        <begin position="585"/>
        <end position="595"/>
    </location>
</feature>
<dbReference type="Pfam" id="PF06732">
    <property type="entry name" value="Pescadillo_N"/>
    <property type="match status" value="1"/>
</dbReference>
<keyword evidence="3 4" id="KW-0539">Nucleus</keyword>
<reference evidence="7" key="1">
    <citation type="submission" date="2016-01" db="EMBL/GenBank/DDBJ databases">
        <title>Reference transcriptome for the parasite Schistocephalus solidus: insights into the molecular evolution of parasitism.</title>
        <authorList>
            <person name="Hebert F.O."/>
            <person name="Grambauer S."/>
            <person name="Barber I."/>
            <person name="Landry C.R."/>
            <person name="Aubin-Horth N."/>
        </authorList>
    </citation>
    <scope>NUCLEOTIDE SEQUENCE</scope>
</reference>
<dbReference type="Pfam" id="PF16589">
    <property type="entry name" value="BRCT_2"/>
    <property type="match status" value="1"/>
</dbReference>
<dbReference type="InterPro" id="IPR036420">
    <property type="entry name" value="BRCT_dom_sf"/>
</dbReference>
<sequence length="602" mass="67906">MRRQKKNQSGTAASYVSQKQAMRRLQLGLSNFRRLCILKGVYPVEPKNKKKAGRGNSEPRIYFHAKDIAFLAREPLIETFRALRIHQRRLKRAREKLDRDKEFRLRMKKPTYTLHQLVKERYPTRRDALRDLSDSLNLLFLFSRLPRLPQFHPALISLCRRFCVEFLHYVIATRAVRKAFISIKGFYVEAVIDEVSVVWVIPHQSATHTPTDVDYRLLATCVEFDATLLGSLLCNLYKHSGLLYPPRLMTPAVPDPESAFCSLSDTQFEFLSSLSFPLKRLEDITQESACLDDLVELQTIDDSVTAAVNKQAQTERIKHLFENKRFFLNREVPKEVLTLLIRSCGGECSWDVSSGPGSTFLEDDVRINYQVVDRPMKEMSANRSYVQPQWVFDSLNAGRLLPAQDYLPSATLPPHLSPFAHLAVDPRAGLADAIKQAATVAPAPGFGTGSAMYRPPEADYLAGLVSLAEIRGAAVSASQNNSGGNVEGQEEEQQITGMDVEGNTPAKKAKKRKRMSAQQALAKGKKAVVTPGRTESTLSLKMAAKAEENAQRKLRELMLPKRHKNLYRKMVHAQKTANKDVNQLTERRKAIDAGKKTFAKTK</sequence>
<evidence type="ECO:0000256" key="1">
    <source>
        <dbReference type="ARBA" id="ARBA00022517"/>
    </source>
</evidence>
<evidence type="ECO:0000256" key="5">
    <source>
        <dbReference type="SAM" id="MobiDB-lite"/>
    </source>
</evidence>
<dbReference type="AlphaFoldDB" id="A0A0X3NHP9"/>
<dbReference type="PROSITE" id="PS50172">
    <property type="entry name" value="BRCT"/>
    <property type="match status" value="1"/>
</dbReference>